<dbReference type="RefSeq" id="WP_013425998.1">
    <property type="nucleotide sequence ID" value="NC_014666.1"/>
</dbReference>
<dbReference type="PANTHER" id="PTHR43179">
    <property type="entry name" value="RHAMNOSYLTRANSFERASE WBBL"/>
    <property type="match status" value="1"/>
</dbReference>
<evidence type="ECO:0000256" key="4">
    <source>
        <dbReference type="ARBA" id="ARBA00022679"/>
    </source>
</evidence>
<dbReference type="InterPro" id="IPR029044">
    <property type="entry name" value="Nucleotide-diphossugar_trans"/>
</dbReference>
<comment type="similarity">
    <text evidence="2">Belongs to the glycosyltransferase 2 family.</text>
</comment>
<dbReference type="eggNOG" id="COG1216">
    <property type="taxonomic scope" value="Bacteria"/>
</dbReference>
<proteinExistence type="inferred from homology"/>
<dbReference type="EMBL" id="CP002299">
    <property type="protein sequence ID" value="ADP82880.1"/>
    <property type="molecule type" value="Genomic_DNA"/>
</dbReference>
<dbReference type="OrthoDB" id="9771846at2"/>
<dbReference type="SUPFAM" id="SSF53448">
    <property type="entry name" value="Nucleotide-diphospho-sugar transferases"/>
    <property type="match status" value="1"/>
</dbReference>
<sequence length="328" mass="35028">MHILLAVVVSHGGSPHLSGLLSTLAGLAGCRVALVENQPGHSHHDAPDGVRVYQGHGNIGYGTAVNLAVRHTLDEPEQVRRPDWVLVVNSDVTIPDDTREMLPKLLAQAPADVDVLGFGVCTDDGGPGRSTAVLPNRRTSAFTAVRGEAAAIARWPALRYPVGAFFAIRTDMFLRIGGFDPTFWLYYEETDLFARLLAAGGRIGWCDGAWPVCHTGGATAGRATELQRELGRAAVPYARRHRGSTGRGWLLVHAAQLVVLVARKLVTGRWPDATRGVQILVGMLQGTLWPGWEPAVRSRWHAVPAPTRRRLAALDAGPGPGAGSASLG</sequence>
<feature type="domain" description="Glycosyltransferase 2-like" evidence="5">
    <location>
        <begin position="43"/>
        <end position="171"/>
    </location>
</feature>
<dbReference type="InterPro" id="IPR001173">
    <property type="entry name" value="Glyco_trans_2-like"/>
</dbReference>
<dbReference type="PANTHER" id="PTHR43179:SF12">
    <property type="entry name" value="GALACTOFURANOSYLTRANSFERASE GLFT2"/>
    <property type="match status" value="1"/>
</dbReference>
<dbReference type="InParanoid" id="E3J1S2"/>
<accession>E3J1S2</accession>
<dbReference type="AlphaFoldDB" id="E3J1S2"/>
<dbReference type="CAZy" id="GT2">
    <property type="family name" value="Glycosyltransferase Family 2"/>
</dbReference>
<gene>
    <name evidence="6" type="ordered locus">FraEuI1c_4890</name>
</gene>
<name>E3J1S2_PSEI1</name>
<evidence type="ECO:0000256" key="2">
    <source>
        <dbReference type="ARBA" id="ARBA00006739"/>
    </source>
</evidence>
<evidence type="ECO:0000259" key="5">
    <source>
        <dbReference type="Pfam" id="PF00535"/>
    </source>
</evidence>
<dbReference type="Proteomes" id="UP000002484">
    <property type="component" value="Chromosome"/>
</dbReference>
<evidence type="ECO:0000256" key="1">
    <source>
        <dbReference type="ARBA" id="ARBA00004776"/>
    </source>
</evidence>
<reference evidence="6 7" key="1">
    <citation type="submission" date="2010-10" db="EMBL/GenBank/DDBJ databases">
        <title>Complete sequence of Frankia sp. EuI1c.</title>
        <authorList>
            <consortium name="US DOE Joint Genome Institute"/>
            <person name="Lucas S."/>
            <person name="Copeland A."/>
            <person name="Lapidus A."/>
            <person name="Cheng J.-F."/>
            <person name="Bruce D."/>
            <person name="Goodwin L."/>
            <person name="Pitluck S."/>
            <person name="Chertkov O."/>
            <person name="Detter J.C."/>
            <person name="Han C."/>
            <person name="Tapia R."/>
            <person name="Land M."/>
            <person name="Hauser L."/>
            <person name="Jeffries C."/>
            <person name="Kyrpides N."/>
            <person name="Ivanova N."/>
            <person name="Mikhailova N."/>
            <person name="Beauchemin N."/>
            <person name="Sen A."/>
            <person name="Sur S.A."/>
            <person name="Gtari M."/>
            <person name="Wall L."/>
            <person name="Tisa L."/>
            <person name="Woyke T."/>
        </authorList>
    </citation>
    <scope>NUCLEOTIDE SEQUENCE [LARGE SCALE GENOMIC DNA]</scope>
    <source>
        <strain evidence="7">DSM 45817 / CECT 9037 / EuI1c</strain>
    </source>
</reference>
<dbReference type="Pfam" id="PF00535">
    <property type="entry name" value="Glycos_transf_2"/>
    <property type="match status" value="1"/>
</dbReference>
<dbReference type="KEGG" id="fri:FraEuI1c_4890"/>
<evidence type="ECO:0000256" key="3">
    <source>
        <dbReference type="ARBA" id="ARBA00022676"/>
    </source>
</evidence>
<dbReference type="HOGENOM" id="CLU_846637_0_0_11"/>
<evidence type="ECO:0000313" key="6">
    <source>
        <dbReference type="EMBL" id="ADP82880.1"/>
    </source>
</evidence>
<dbReference type="STRING" id="298654.FraEuI1c_4890"/>
<evidence type="ECO:0000313" key="7">
    <source>
        <dbReference type="Proteomes" id="UP000002484"/>
    </source>
</evidence>
<dbReference type="GO" id="GO:0016757">
    <property type="term" value="F:glycosyltransferase activity"/>
    <property type="evidence" value="ECO:0007669"/>
    <property type="project" value="UniProtKB-KW"/>
</dbReference>
<dbReference type="Gene3D" id="3.90.550.10">
    <property type="entry name" value="Spore Coat Polysaccharide Biosynthesis Protein SpsA, Chain A"/>
    <property type="match status" value="1"/>
</dbReference>
<keyword evidence="4 6" id="KW-0808">Transferase</keyword>
<keyword evidence="7" id="KW-1185">Reference proteome</keyword>
<keyword evidence="3" id="KW-0328">Glycosyltransferase</keyword>
<comment type="pathway">
    <text evidence="1">Cell wall biogenesis; cell wall polysaccharide biosynthesis.</text>
</comment>
<organism evidence="6 7">
    <name type="scientific">Pseudofrankia inefficax (strain DSM 45817 / CECT 9037 / DDB 130130 / EuI1c)</name>
    <name type="common">Frankia inefficax</name>
    <dbReference type="NCBI Taxonomy" id="298654"/>
    <lineage>
        <taxon>Bacteria</taxon>
        <taxon>Bacillati</taxon>
        <taxon>Actinomycetota</taxon>
        <taxon>Actinomycetes</taxon>
        <taxon>Frankiales</taxon>
        <taxon>Frankiaceae</taxon>
        <taxon>Pseudofrankia</taxon>
    </lineage>
</organism>
<protein>
    <submittedName>
        <fullName evidence="6">Glycosyl transferase family 2</fullName>
    </submittedName>
</protein>